<reference evidence="4 5" key="1">
    <citation type="submission" date="2024-09" db="EMBL/GenBank/DDBJ databases">
        <title>Genome sequencing and assembly of Phytophthora oleae, isolate VK10A, causative agent of rot of olive drupes.</title>
        <authorList>
            <person name="Conti Taguali S."/>
            <person name="Riolo M."/>
            <person name="La Spada F."/>
            <person name="Cacciola S.O."/>
            <person name="Dionisio G."/>
        </authorList>
    </citation>
    <scope>NUCLEOTIDE SEQUENCE [LARGE SCALE GENOMIC DNA]</scope>
    <source>
        <strain evidence="4 5">VK10A</strain>
    </source>
</reference>
<keyword evidence="5" id="KW-1185">Reference proteome</keyword>
<dbReference type="Gene3D" id="1.10.10.60">
    <property type="entry name" value="Homeodomain-like"/>
    <property type="match status" value="1"/>
</dbReference>
<dbReference type="SMART" id="SM01174">
    <property type="entry name" value="DUF4205"/>
    <property type="match status" value="1"/>
</dbReference>
<feature type="compositionally biased region" description="Basic and acidic residues" evidence="2">
    <location>
        <begin position="194"/>
        <end position="203"/>
    </location>
</feature>
<gene>
    <name evidence="4" type="ORF">V7S43_007638</name>
</gene>
<accession>A0ABD3FKH9</accession>
<evidence type="ECO:0000259" key="3">
    <source>
        <dbReference type="PROSITE" id="PS50090"/>
    </source>
</evidence>
<dbReference type="SMART" id="SM00717">
    <property type="entry name" value="SANT"/>
    <property type="match status" value="1"/>
</dbReference>
<dbReference type="EMBL" id="JBIMZQ010000014">
    <property type="protein sequence ID" value="KAL3667412.1"/>
    <property type="molecule type" value="Genomic_DNA"/>
</dbReference>
<dbReference type="PROSITE" id="PS50090">
    <property type="entry name" value="MYB_LIKE"/>
    <property type="match status" value="1"/>
</dbReference>
<dbReference type="AlphaFoldDB" id="A0ABD3FKH9"/>
<organism evidence="4 5">
    <name type="scientific">Phytophthora oleae</name>
    <dbReference type="NCBI Taxonomy" id="2107226"/>
    <lineage>
        <taxon>Eukaryota</taxon>
        <taxon>Sar</taxon>
        <taxon>Stramenopiles</taxon>
        <taxon>Oomycota</taxon>
        <taxon>Peronosporomycetes</taxon>
        <taxon>Peronosporales</taxon>
        <taxon>Peronosporaceae</taxon>
        <taxon>Phytophthora</taxon>
    </lineage>
</organism>
<dbReference type="CDD" id="cd00167">
    <property type="entry name" value="SANT"/>
    <property type="match status" value="1"/>
</dbReference>
<dbReference type="InterPro" id="IPR039785">
    <property type="entry name" value="MINY3/4"/>
</dbReference>
<evidence type="ECO:0000313" key="5">
    <source>
        <dbReference type="Proteomes" id="UP001632037"/>
    </source>
</evidence>
<dbReference type="GO" id="GO:0006508">
    <property type="term" value="P:proteolysis"/>
    <property type="evidence" value="ECO:0007669"/>
    <property type="project" value="UniProtKB-KW"/>
</dbReference>
<sequence length="651" mass="70885">MPKSSVEMEDSAADVTRQAELVVMDCLKTWNCPRALDAFMAKSSASRVSAVASERFSKDVKAKKKASDDSTSLLEYLLSTTSETKDKSASSSRRRGGSGTPTAKEGDAEAVVEWTKEEVAALKKAIKKTGSVEDKNARWKQIAELVGNGKVKKHCYLKYKELKQERTNAAKKASPRRKRSSNKSDSGETNAIDSKTDDKLAKNDETSILGKSIKENAPPTAELTLSKVSNGPATAFVVSRRAATPDPKVQISSEVLEMEDCEDLGTLLDQLTASRDRSSRTSSNVGSSFAAGTTRVPTASDVAAVQQLLFGSSKKTFSAHWEEQGFVFSTLQDLQYGLVQHQGGPCGILAVVQAYVLRFLLQHAHVDWKNPSAPHQERALVQALAHTLWQAAQASKVSECVVAVKENATGNRRRFMAGLKLHVAATEEQARQILTANLSQFMDSEGSGLVQFVLSVLLTKGVEIIKSEMDQLAGDSGGQLIGAHDYCTQEIVNLLLCGYARSNVFDGDQVLESASASDPDAVVLHGISSQSIIGFLSLFEAYQNLVVGSYLKQPRVNIWVVCSESHYSVLFAADPRSLEDRALEIRPKLDLLYYDGLANQDEEICLTVDAMALEEQSSLPSHDDLIPPLNLVIRTKWPKATVDWNGVEPLL</sequence>
<dbReference type="Pfam" id="PF13898">
    <property type="entry name" value="MINDY-3_4_CD"/>
    <property type="match status" value="1"/>
</dbReference>
<evidence type="ECO:0000313" key="4">
    <source>
        <dbReference type="EMBL" id="KAL3667412.1"/>
    </source>
</evidence>
<protein>
    <recommendedName>
        <fullName evidence="3">Myb-like domain-containing protein</fullName>
    </recommendedName>
</protein>
<comment type="caution">
    <text evidence="4">The sequence shown here is derived from an EMBL/GenBank/DDBJ whole genome shotgun (WGS) entry which is preliminary data.</text>
</comment>
<evidence type="ECO:0000256" key="1">
    <source>
        <dbReference type="ARBA" id="ARBA00011074"/>
    </source>
</evidence>
<feature type="compositionally biased region" description="Polar residues" evidence="2">
    <location>
        <begin position="183"/>
        <end position="193"/>
    </location>
</feature>
<dbReference type="PANTHER" id="PTHR12473">
    <property type="entry name" value="UBIQUITIN CARBOXYL-TERMINAL HYDROLASE MINDY-4-RELATED"/>
    <property type="match status" value="1"/>
</dbReference>
<feature type="domain" description="Myb-like" evidence="3">
    <location>
        <begin position="114"/>
        <end position="163"/>
    </location>
</feature>
<dbReference type="InterPro" id="IPR009057">
    <property type="entry name" value="Homeodomain-like_sf"/>
</dbReference>
<dbReference type="PANTHER" id="PTHR12473:SF8">
    <property type="entry name" value="UBIQUITIN CARBOXYL-TERMINAL HYDROLASE MINDY-4-RELATED"/>
    <property type="match status" value="1"/>
</dbReference>
<proteinExistence type="inferred from homology"/>
<feature type="region of interest" description="Disordered" evidence="2">
    <location>
        <begin position="166"/>
        <end position="203"/>
    </location>
</feature>
<dbReference type="SUPFAM" id="SSF46689">
    <property type="entry name" value="Homeodomain-like"/>
    <property type="match status" value="1"/>
</dbReference>
<dbReference type="Pfam" id="PF00249">
    <property type="entry name" value="Myb_DNA-binding"/>
    <property type="match status" value="1"/>
</dbReference>
<name>A0ABD3FKH9_9STRA</name>
<evidence type="ECO:0000256" key="2">
    <source>
        <dbReference type="SAM" id="MobiDB-lite"/>
    </source>
</evidence>
<dbReference type="InterPro" id="IPR001005">
    <property type="entry name" value="SANT/Myb"/>
</dbReference>
<dbReference type="Proteomes" id="UP001632037">
    <property type="component" value="Unassembled WGS sequence"/>
</dbReference>
<comment type="similarity">
    <text evidence="1">Belongs to the MINDY deubiquitinase family. FAM188 subfamily.</text>
</comment>
<dbReference type="GO" id="GO:0004843">
    <property type="term" value="F:cysteine-type deubiquitinase activity"/>
    <property type="evidence" value="ECO:0007669"/>
    <property type="project" value="UniProtKB-EC"/>
</dbReference>
<feature type="region of interest" description="Disordered" evidence="2">
    <location>
        <begin position="84"/>
        <end position="110"/>
    </location>
</feature>
<dbReference type="InterPro" id="IPR025257">
    <property type="entry name" value="MINDY-3/4_CD"/>
</dbReference>